<dbReference type="EMBL" id="JBHUKS010000033">
    <property type="protein sequence ID" value="MFD2473654.1"/>
    <property type="molecule type" value="Genomic_DNA"/>
</dbReference>
<protein>
    <submittedName>
        <fullName evidence="3">Permease-like cell division protein FtsX</fullName>
    </submittedName>
</protein>
<comment type="caution">
    <text evidence="3">The sequence shown here is derived from an EMBL/GenBank/DDBJ whole genome shotgun (WGS) entry which is preliminary data.</text>
</comment>
<evidence type="ECO:0000313" key="4">
    <source>
        <dbReference type="Proteomes" id="UP001597483"/>
    </source>
</evidence>
<name>A0ABW5HK78_9PSEU</name>
<reference evidence="4" key="1">
    <citation type="journal article" date="2019" name="Int. J. Syst. Evol. Microbiol.">
        <title>The Global Catalogue of Microorganisms (GCM) 10K type strain sequencing project: providing services to taxonomists for standard genome sequencing and annotation.</title>
        <authorList>
            <consortium name="The Broad Institute Genomics Platform"/>
            <consortium name="The Broad Institute Genome Sequencing Center for Infectious Disease"/>
            <person name="Wu L."/>
            <person name="Ma J."/>
        </authorList>
    </citation>
    <scope>NUCLEOTIDE SEQUENCE [LARGE SCALE GENOMIC DNA]</scope>
    <source>
        <strain evidence="4">CGMCC 4.7641</strain>
    </source>
</reference>
<organism evidence="3 4">
    <name type="scientific">Amycolatopsis silviterrae</name>
    <dbReference type="NCBI Taxonomy" id="1656914"/>
    <lineage>
        <taxon>Bacteria</taxon>
        <taxon>Bacillati</taxon>
        <taxon>Actinomycetota</taxon>
        <taxon>Actinomycetes</taxon>
        <taxon>Pseudonocardiales</taxon>
        <taxon>Pseudonocardiaceae</taxon>
        <taxon>Amycolatopsis</taxon>
    </lineage>
</organism>
<dbReference type="Proteomes" id="UP001597483">
    <property type="component" value="Unassembled WGS sequence"/>
</dbReference>
<dbReference type="InterPro" id="IPR040690">
    <property type="entry name" value="FtsX_ECD"/>
</dbReference>
<dbReference type="Pfam" id="PF18075">
    <property type="entry name" value="FtsX_ECD"/>
    <property type="match status" value="1"/>
</dbReference>
<proteinExistence type="predicted"/>
<dbReference type="RefSeq" id="WP_378312305.1">
    <property type="nucleotide sequence ID" value="NZ_JBHUKS010000033.1"/>
</dbReference>
<feature type="domain" description="FtsX extracellular" evidence="2">
    <location>
        <begin position="10"/>
        <end position="76"/>
    </location>
</feature>
<gene>
    <name evidence="3" type="ORF">ACFSVL_40070</name>
</gene>
<keyword evidence="4" id="KW-1185">Reference proteome</keyword>
<sequence length="113" mass="12427">MAAAVVLAAVARVLRGDPRLLRSCTQTRQDGYARFRKMFANQPDLLDLLEPDAVPASVTVVPKNQADTEGFAEQLRVQFPAARKVSDDTDFRSRITGPGYRDPTCPPSGEHSR</sequence>
<evidence type="ECO:0000313" key="3">
    <source>
        <dbReference type="EMBL" id="MFD2473654.1"/>
    </source>
</evidence>
<evidence type="ECO:0000256" key="1">
    <source>
        <dbReference type="SAM" id="MobiDB-lite"/>
    </source>
</evidence>
<dbReference type="Gene3D" id="3.30.70.3040">
    <property type="match status" value="1"/>
</dbReference>
<accession>A0ABW5HK78</accession>
<evidence type="ECO:0000259" key="2">
    <source>
        <dbReference type="Pfam" id="PF18075"/>
    </source>
</evidence>
<feature type="region of interest" description="Disordered" evidence="1">
    <location>
        <begin position="88"/>
        <end position="113"/>
    </location>
</feature>